<dbReference type="Proteomes" id="UP000015346">
    <property type="component" value="Unassembled WGS sequence"/>
</dbReference>
<protein>
    <submittedName>
        <fullName evidence="1">Mu-like prophage protein gp36</fullName>
    </submittedName>
</protein>
<evidence type="ECO:0000313" key="2">
    <source>
        <dbReference type="Proteomes" id="UP000015346"/>
    </source>
</evidence>
<dbReference type="HOGENOM" id="CLU_112375_1_0_5"/>
<dbReference type="Pfam" id="PF07030">
    <property type="entry name" value="Phage_Mu_Gp36"/>
    <property type="match status" value="1"/>
</dbReference>
<sequence length="142" mass="14806">MAYTTLAQLIERYGEALLIALTDRGTVATGTVDPDAVARALADADAVIDGYLAGRYVLPLAAVPALIADLAAAIAIWKLHIGQPDPKIEADYRDALKLLRDIADGRLRISAAGAEPAGTGGTGARITDRARPLTAENLKGFV</sequence>
<dbReference type="AlphaFoldDB" id="S9QY69"/>
<keyword evidence="2" id="KW-1185">Reference proteome</keyword>
<proteinExistence type="predicted"/>
<dbReference type="InterPro" id="IPR009752">
    <property type="entry name" value="Phage_Mu_GpJ"/>
</dbReference>
<comment type="caution">
    <text evidence="1">The sequence shown here is derived from an EMBL/GenBank/DDBJ whole genome shotgun (WGS) entry which is preliminary data.</text>
</comment>
<accession>S9QY69</accession>
<dbReference type="OrthoDB" id="9812088at2"/>
<dbReference type="RefSeq" id="WP_021098202.1">
    <property type="nucleotide sequence ID" value="NZ_KE557321.1"/>
</dbReference>
<name>S9QY69_9RHOB</name>
<organism evidence="1 2">
    <name type="scientific">Rubellimicrobium thermophilum DSM 16684</name>
    <dbReference type="NCBI Taxonomy" id="1123069"/>
    <lineage>
        <taxon>Bacteria</taxon>
        <taxon>Pseudomonadati</taxon>
        <taxon>Pseudomonadota</taxon>
        <taxon>Alphaproteobacteria</taxon>
        <taxon>Rhodobacterales</taxon>
        <taxon>Roseobacteraceae</taxon>
        <taxon>Rubellimicrobium</taxon>
    </lineage>
</organism>
<gene>
    <name evidence="1" type="ORF">ruthe_02118</name>
</gene>
<reference evidence="1 2" key="1">
    <citation type="journal article" date="2013" name="Stand. Genomic Sci.">
        <title>Genome sequence of the reddish-pigmented Rubellimicrobium thermophilum type strain (DSM 16684(T)), a member of the Roseobacter clade.</title>
        <authorList>
            <person name="Fiebig A."/>
            <person name="Riedel T."/>
            <person name="Gronow S."/>
            <person name="Petersen J."/>
            <person name="Klenk H.P."/>
            <person name="Goker M."/>
        </authorList>
    </citation>
    <scope>NUCLEOTIDE SEQUENCE [LARGE SCALE GENOMIC DNA]</scope>
    <source>
        <strain evidence="1 2">DSM 16684</strain>
    </source>
</reference>
<dbReference type="STRING" id="1123069.ruthe_02118"/>
<evidence type="ECO:0000313" key="1">
    <source>
        <dbReference type="EMBL" id="EPX84573.1"/>
    </source>
</evidence>
<dbReference type="EMBL" id="AOLV01000021">
    <property type="protein sequence ID" value="EPX84573.1"/>
    <property type="molecule type" value="Genomic_DNA"/>
</dbReference>